<dbReference type="Pfam" id="PF07505">
    <property type="entry name" value="DUF5131"/>
    <property type="match status" value="1"/>
</dbReference>
<dbReference type="EMBL" id="CP013020">
    <property type="protein sequence ID" value="ALK85475.1"/>
    <property type="molecule type" value="Genomic_DNA"/>
</dbReference>
<reference evidence="4" key="1">
    <citation type="submission" date="2015-10" db="EMBL/GenBank/DDBJ databases">
        <title>Extensive mobilome-driven genome diversification in gut-associated Bacteroides vulgatus mpk.</title>
        <authorList>
            <person name="Beier S."/>
            <person name="Lange A."/>
            <person name="Huson D.H."/>
            <person name="Frick J.-S."/>
            <person name="Autenrieth I.B."/>
        </authorList>
    </citation>
    <scope>NUCLEOTIDE SEQUENCE [LARGE SCALE GENOMIC DNA]</scope>
    <source>
        <strain evidence="4">mpk</strain>
    </source>
</reference>
<dbReference type="Proteomes" id="UP000326091">
    <property type="component" value="Chromosome"/>
</dbReference>
<protein>
    <submittedName>
        <fullName evidence="3">Phage Gp37/Gp68-like protein</fullName>
    </submittedName>
</protein>
<organism evidence="1 4">
    <name type="scientific">Phocaeicola vulgatus</name>
    <name type="common">Bacteroides vulgatus</name>
    <dbReference type="NCBI Taxonomy" id="821"/>
    <lineage>
        <taxon>Bacteria</taxon>
        <taxon>Pseudomonadati</taxon>
        <taxon>Bacteroidota</taxon>
        <taxon>Bacteroidia</taxon>
        <taxon>Bacteroidales</taxon>
        <taxon>Bacteroidaceae</taxon>
        <taxon>Phocaeicola</taxon>
    </lineage>
</organism>
<sequence length="278" mass="32620">MNYVNDEKTLANFADNDKFYSDRMENRISPESSLWNPWHGCHKLSTGCRHCYVYRGDSKHGKDSSIITKTGQFNLPVRRKKDKTYKIPSGNLVYTCFTSDFLIEEADEWRIEAWKMMRERYDLHFLFITKRIDRLGQCLPPDWGDGYDNVTICCTMENQDRVDYRLPLYKAAPVKHKIIICEPLLSAINFKGELGTWVEQIVVGGESGKEARICNYDWVLDIRRQCIENNISFWFKQTGYRLLKGEREYKIARQFQHTQARKAGINYSGRSNGNNYSD</sequence>
<evidence type="ECO:0000313" key="3">
    <source>
        <dbReference type="EMBL" id="TSE49612.1"/>
    </source>
</evidence>
<proteinExistence type="predicted"/>
<dbReference type="PATRIC" id="fig|821.40.peg.3478"/>
<evidence type="ECO:0000313" key="4">
    <source>
        <dbReference type="Proteomes" id="UP000061587"/>
    </source>
</evidence>
<dbReference type="EMBL" id="RWHZ01000010">
    <property type="protein sequence ID" value="TSE49612.1"/>
    <property type="molecule type" value="Genomic_DNA"/>
</dbReference>
<dbReference type="Proteomes" id="UP000061587">
    <property type="component" value="Chromosome"/>
</dbReference>
<accession>A0A0P0L774</accession>
<gene>
    <name evidence="1" type="ORF">BvMPK_2891</name>
    <name evidence="3" type="ORF">EH214_01141</name>
    <name evidence="2" type="ORF">VIC01_02193</name>
</gene>
<dbReference type="EMBL" id="CP043529">
    <property type="protein sequence ID" value="QEW36634.1"/>
    <property type="molecule type" value="Genomic_DNA"/>
</dbReference>
<evidence type="ECO:0000313" key="1">
    <source>
        <dbReference type="EMBL" id="ALK85475.1"/>
    </source>
</evidence>
<evidence type="ECO:0000313" key="6">
    <source>
        <dbReference type="Proteomes" id="UP000408523"/>
    </source>
</evidence>
<reference evidence="1 4" key="2">
    <citation type="journal article" date="2016" name="Genome Biol. Evol.">
        <title>Extensive mobilome-driven genome diversification in mouse gut-associated Bacteroides vulgatus mpk.</title>
        <authorList>
            <person name="Lange A."/>
            <person name="Beier S."/>
            <person name="Steimle A."/>
            <person name="Autenrieth I.B."/>
            <person name="Huson D.H."/>
            <person name="Frick J.S."/>
        </authorList>
    </citation>
    <scope>NUCLEOTIDE SEQUENCE [LARGE SCALE GENOMIC DNA]</scope>
    <source>
        <strain evidence="1">Mpk</strain>
        <strain evidence="4">mpk</strain>
    </source>
</reference>
<dbReference type="AlphaFoldDB" id="A0A0P0L774"/>
<dbReference type="InterPro" id="IPR011101">
    <property type="entry name" value="DUF5131"/>
</dbReference>
<reference evidence="2 5" key="4">
    <citation type="submission" date="2019-09" db="EMBL/GenBank/DDBJ databases">
        <title>Commensal-derived Metabolites Govern Vibrio cholerae Pathogenesis in Host.</title>
        <authorList>
            <person name="Yoon S.S."/>
            <person name="Yoon M.Y."/>
        </authorList>
    </citation>
    <scope>NUCLEOTIDE SEQUENCE [LARGE SCALE GENOMIC DNA]</scope>
    <source>
        <strain evidence="2 5">VIC01</strain>
    </source>
</reference>
<evidence type="ECO:0000313" key="2">
    <source>
        <dbReference type="EMBL" id="QEW36634.1"/>
    </source>
</evidence>
<evidence type="ECO:0000313" key="5">
    <source>
        <dbReference type="Proteomes" id="UP000326091"/>
    </source>
</evidence>
<reference evidence="3 6" key="3">
    <citation type="journal article" date="2019" name="Nat. Commun.">
        <title>Gram positive-like bacteriocins with broad spectrum anti-Bacteroidales activity encoded on mobile elements of the human gut microbiota.</title>
        <authorList>
            <person name="Bechon N."/>
            <person name="Coyne M.J.Jr."/>
            <person name="Laclare-Mceneany V."/>
            <person name="Chatzidaki-Livanis M."/>
            <person name="Ghigo J.-M."/>
            <person name="Comstock L.E."/>
        </authorList>
    </citation>
    <scope>NUCLEOTIDE SEQUENCE [LARGE SCALE GENOMIC DNA]</scope>
    <source>
        <strain evidence="3 6">CL01T12C17</strain>
    </source>
</reference>
<dbReference type="Proteomes" id="UP000408523">
    <property type="component" value="Unassembled WGS sequence"/>
</dbReference>
<name>A0A0P0L774_PHOVU</name>